<dbReference type="InterPro" id="IPR036866">
    <property type="entry name" value="RibonucZ/Hydroxyglut_hydro"/>
</dbReference>
<accession>A0A1H3QTM1</accession>
<dbReference type="SMART" id="SM00849">
    <property type="entry name" value="Lactamase_B"/>
    <property type="match status" value="1"/>
</dbReference>
<evidence type="ECO:0000313" key="3">
    <source>
        <dbReference type="EMBL" id="SDZ16756.1"/>
    </source>
</evidence>
<dbReference type="Proteomes" id="UP000198914">
    <property type="component" value="Unassembled WGS sequence"/>
</dbReference>
<dbReference type="OrthoDB" id="2971563at2"/>
<dbReference type="RefSeq" id="WP_092645322.1">
    <property type="nucleotide sequence ID" value="NZ_FNPX01000007.1"/>
</dbReference>
<proteinExistence type="inferred from homology"/>
<dbReference type="InterPro" id="IPR036388">
    <property type="entry name" value="WH-like_DNA-bd_sf"/>
</dbReference>
<keyword evidence="4" id="KW-1185">Reference proteome</keyword>
<reference evidence="4" key="1">
    <citation type="submission" date="2016-10" db="EMBL/GenBank/DDBJ databases">
        <authorList>
            <person name="Varghese N."/>
            <person name="Submissions S."/>
        </authorList>
    </citation>
    <scope>NUCLEOTIDE SEQUENCE [LARGE SCALE GENOMIC DNA]</scope>
    <source>
        <strain evidence="4">DSM 100420</strain>
    </source>
</reference>
<evidence type="ECO:0000256" key="1">
    <source>
        <dbReference type="ARBA" id="ARBA00005250"/>
    </source>
</evidence>
<dbReference type="EMBL" id="FNPX01000007">
    <property type="protein sequence ID" value="SDZ16756.1"/>
    <property type="molecule type" value="Genomic_DNA"/>
</dbReference>
<dbReference type="Pfam" id="PF00753">
    <property type="entry name" value="Lactamase_B"/>
    <property type="match status" value="1"/>
</dbReference>
<comment type="similarity">
    <text evidence="1">Belongs to the metallo-beta-lactamase superfamily. Class-B beta-lactamase family.</text>
</comment>
<evidence type="ECO:0000313" key="4">
    <source>
        <dbReference type="Proteomes" id="UP000198914"/>
    </source>
</evidence>
<dbReference type="InterPro" id="IPR050855">
    <property type="entry name" value="NDM-1-like"/>
</dbReference>
<dbReference type="STRING" id="1244108.SAMN05444004_10712"/>
<dbReference type="Gene3D" id="1.10.10.10">
    <property type="entry name" value="Winged helix-like DNA-binding domain superfamily/Winged helix DNA-binding domain"/>
    <property type="match status" value="1"/>
</dbReference>
<evidence type="ECO:0000259" key="2">
    <source>
        <dbReference type="SMART" id="SM00849"/>
    </source>
</evidence>
<protein>
    <submittedName>
        <fullName evidence="3">Glyoxylase, beta-lactamase superfamily II</fullName>
    </submittedName>
</protein>
<dbReference type="PANTHER" id="PTHR42951">
    <property type="entry name" value="METALLO-BETA-LACTAMASE DOMAIN-CONTAINING"/>
    <property type="match status" value="1"/>
</dbReference>
<sequence>MKDSDLPDGNVGLTFPWAEPPAEGDAIEVAEGVLWARLPLPMALDHVNVFFLREADGWAMVDTGFDTKRTRAILDRLRAGPLGGLPITRLLVTHHHPDHVGLAGWLQGQGVELLMTRTAWLMARMLTLDEQPLPTPETSEFCRQWGMDPEILARRAQERPFNFSDIVAPLPVGYTRIQEGQEVTLGGRSWQVARGDGHAVEHAVLYEVDGDLVLGGDQLLPGISPNLGLYPTEANADPIGDWLAACDRLSPLARPGHLVLPGHKLPYRGLPSRMASLRQNHVTALDRLHAHLAEPRTGGECFAPLFKRTIGESLYGLAFFEAIAHLQHLHLTGRARRTTRDDGVWIWHAI</sequence>
<dbReference type="InterPro" id="IPR001279">
    <property type="entry name" value="Metallo-B-lactamas"/>
</dbReference>
<dbReference type="SUPFAM" id="SSF56281">
    <property type="entry name" value="Metallo-hydrolase/oxidoreductase"/>
    <property type="match status" value="1"/>
</dbReference>
<gene>
    <name evidence="3" type="ORF">SAMN05444004_10712</name>
</gene>
<name>A0A1H3QTM1_9RHOB</name>
<dbReference type="GO" id="GO:0017001">
    <property type="term" value="P:antibiotic catabolic process"/>
    <property type="evidence" value="ECO:0007669"/>
    <property type="project" value="UniProtKB-ARBA"/>
</dbReference>
<organism evidence="3 4">
    <name type="scientific">Jannaschia faecimaris</name>
    <dbReference type="NCBI Taxonomy" id="1244108"/>
    <lineage>
        <taxon>Bacteria</taxon>
        <taxon>Pseudomonadati</taxon>
        <taxon>Pseudomonadota</taxon>
        <taxon>Alphaproteobacteria</taxon>
        <taxon>Rhodobacterales</taxon>
        <taxon>Roseobacteraceae</taxon>
        <taxon>Jannaschia</taxon>
    </lineage>
</organism>
<dbReference type="PANTHER" id="PTHR42951:SF4">
    <property type="entry name" value="ACYL-COENZYME A THIOESTERASE MBLAC2"/>
    <property type="match status" value="1"/>
</dbReference>
<dbReference type="AlphaFoldDB" id="A0A1H3QTM1"/>
<feature type="domain" description="Metallo-beta-lactamase" evidence="2">
    <location>
        <begin position="46"/>
        <end position="257"/>
    </location>
</feature>
<dbReference type="Gene3D" id="3.60.15.10">
    <property type="entry name" value="Ribonuclease Z/Hydroxyacylglutathione hydrolase-like"/>
    <property type="match status" value="1"/>
</dbReference>